<feature type="compositionally biased region" description="Polar residues" evidence="1">
    <location>
        <begin position="86"/>
        <end position="100"/>
    </location>
</feature>
<dbReference type="CDD" id="cd08053">
    <property type="entry name" value="Yqbg"/>
    <property type="match status" value="1"/>
</dbReference>
<dbReference type="InterPro" id="IPR013514">
    <property type="entry name" value="DUF3199_YqbG"/>
</dbReference>
<sequence length="131" mass="14693">MYADYEFYTSGYLLGKSPVVPEESFLYWEREARAQIDLYTFGRVKVMPEPPEEVKLCTCAVAEVLYKADKAKAEQQESGLAGPLASWSNDGQSGTVDLSNSTLTETGKMKEVRRLIAQYLCNTGLMYRGLK</sequence>
<evidence type="ECO:0000256" key="1">
    <source>
        <dbReference type="SAM" id="MobiDB-lite"/>
    </source>
</evidence>
<organism evidence="2">
    <name type="scientific">Siphoviridae sp. ct9Y44</name>
    <dbReference type="NCBI Taxonomy" id="2826176"/>
    <lineage>
        <taxon>Viruses</taxon>
        <taxon>Duplodnaviria</taxon>
        <taxon>Heunggongvirae</taxon>
        <taxon>Uroviricota</taxon>
        <taxon>Caudoviricetes</taxon>
    </lineage>
</organism>
<proteinExistence type="predicted"/>
<protein>
    <submittedName>
        <fullName evidence="2">Head Tail Connector Protein</fullName>
    </submittedName>
</protein>
<feature type="region of interest" description="Disordered" evidence="1">
    <location>
        <begin position="80"/>
        <end position="100"/>
    </location>
</feature>
<accession>A0A8S5LYG0</accession>
<dbReference type="EMBL" id="BK014770">
    <property type="protein sequence ID" value="DAD75020.1"/>
    <property type="molecule type" value="Genomic_DNA"/>
</dbReference>
<reference evidence="2" key="1">
    <citation type="journal article" date="2021" name="Proc. Natl. Acad. Sci. U.S.A.">
        <title>A Catalog of Tens of Thousands of Viruses from Human Metagenomes Reveals Hidden Associations with Chronic Diseases.</title>
        <authorList>
            <person name="Tisza M.J."/>
            <person name="Buck C.B."/>
        </authorList>
    </citation>
    <scope>NUCLEOTIDE SEQUENCE</scope>
    <source>
        <strain evidence="2">Ct9Y44</strain>
    </source>
</reference>
<name>A0A8S5LYG0_9CAUD</name>
<evidence type="ECO:0000313" key="2">
    <source>
        <dbReference type="EMBL" id="DAD75020.1"/>
    </source>
</evidence>